<dbReference type="InterPro" id="IPR053934">
    <property type="entry name" value="HTTM_dom"/>
</dbReference>
<dbReference type="InterPro" id="IPR011020">
    <property type="entry name" value="HTTM-like"/>
</dbReference>
<evidence type="ECO:0000313" key="19">
    <source>
        <dbReference type="Proteomes" id="UP001177744"/>
    </source>
</evidence>
<evidence type="ECO:0000256" key="15">
    <source>
        <dbReference type="SAM" id="MobiDB-lite"/>
    </source>
</evidence>
<dbReference type="EC" id="4.1.1.90" evidence="2"/>
<evidence type="ECO:0000256" key="6">
    <source>
        <dbReference type="ARBA" id="ARBA00022989"/>
    </source>
</evidence>
<proteinExistence type="predicted"/>
<dbReference type="AlphaFoldDB" id="A0AA40HKH9"/>
<keyword evidence="6 16" id="KW-1133">Transmembrane helix</keyword>
<evidence type="ECO:0000256" key="8">
    <source>
        <dbReference type="ARBA" id="ARBA00023136"/>
    </source>
</evidence>
<keyword evidence="19" id="KW-1185">Reference proteome</keyword>
<comment type="caution">
    <text evidence="18">The sequence shown here is derived from an EMBL/GenBank/DDBJ whole genome shotgun (WGS) entry which is preliminary data.</text>
</comment>
<dbReference type="Pfam" id="PF22777">
    <property type="entry name" value="VKGC_lumenal_dom"/>
    <property type="match status" value="1"/>
</dbReference>
<evidence type="ECO:0000256" key="11">
    <source>
        <dbReference type="ARBA" id="ARBA00030083"/>
    </source>
</evidence>
<evidence type="ECO:0000256" key="4">
    <source>
        <dbReference type="ARBA" id="ARBA00022692"/>
    </source>
</evidence>
<dbReference type="InterPro" id="IPR011051">
    <property type="entry name" value="RmlC_Cupin_sf"/>
</dbReference>
<dbReference type="PANTHER" id="PTHR12639:SF6">
    <property type="entry name" value="VITAMIN K-DEPENDENT GAMMA-CARBOXYLASE"/>
    <property type="match status" value="1"/>
</dbReference>
<evidence type="ECO:0000256" key="3">
    <source>
        <dbReference type="ARBA" id="ARBA00017054"/>
    </source>
</evidence>
<feature type="region of interest" description="Disordered" evidence="15">
    <location>
        <begin position="65"/>
        <end position="92"/>
    </location>
</feature>
<dbReference type="EMBL" id="JAULJE010000017">
    <property type="protein sequence ID" value="KAK1332898.1"/>
    <property type="molecule type" value="Genomic_DNA"/>
</dbReference>
<evidence type="ECO:0000256" key="7">
    <source>
        <dbReference type="ARBA" id="ARBA00022990"/>
    </source>
</evidence>
<organism evidence="18 19">
    <name type="scientific">Cnephaeus nilssonii</name>
    <name type="common">Northern bat</name>
    <name type="synonym">Eptesicus nilssonii</name>
    <dbReference type="NCBI Taxonomy" id="3371016"/>
    <lineage>
        <taxon>Eukaryota</taxon>
        <taxon>Metazoa</taxon>
        <taxon>Chordata</taxon>
        <taxon>Craniata</taxon>
        <taxon>Vertebrata</taxon>
        <taxon>Euteleostomi</taxon>
        <taxon>Mammalia</taxon>
        <taxon>Eutheria</taxon>
        <taxon>Laurasiatheria</taxon>
        <taxon>Chiroptera</taxon>
        <taxon>Yangochiroptera</taxon>
        <taxon>Vespertilionidae</taxon>
        <taxon>Cnephaeus</taxon>
    </lineage>
</organism>
<dbReference type="Pfam" id="PF05090">
    <property type="entry name" value="HTTM"/>
    <property type="match status" value="1"/>
</dbReference>
<evidence type="ECO:0000313" key="18">
    <source>
        <dbReference type="EMBL" id="KAK1332898.1"/>
    </source>
</evidence>
<feature type="region of interest" description="Disordered" evidence="15">
    <location>
        <begin position="779"/>
        <end position="809"/>
    </location>
</feature>
<reference evidence="18" key="1">
    <citation type="submission" date="2023-06" db="EMBL/GenBank/DDBJ databases">
        <title>Reference genome for the Northern bat (Eptesicus nilssonii), a most northern bat species.</title>
        <authorList>
            <person name="Laine V.N."/>
            <person name="Pulliainen A.T."/>
            <person name="Lilley T.M."/>
        </authorList>
    </citation>
    <scope>NUCLEOTIDE SEQUENCE</scope>
    <source>
        <strain evidence="18">BLF_Eptnil</strain>
        <tissue evidence="18">Kidney</tissue>
    </source>
</reference>
<accession>A0AA40HKH9</accession>
<keyword evidence="9" id="KW-1015">Disulfide bond</keyword>
<evidence type="ECO:0000256" key="10">
    <source>
        <dbReference type="ARBA" id="ARBA00023239"/>
    </source>
</evidence>
<dbReference type="PANTHER" id="PTHR12639">
    <property type="entry name" value="VITAMIN K-DEPENDENT GAMMA-CARBOXYLASE"/>
    <property type="match status" value="1"/>
</dbReference>
<dbReference type="SMART" id="SM00752">
    <property type="entry name" value="HTTM"/>
    <property type="match status" value="1"/>
</dbReference>
<keyword evidence="7" id="KW-0007">Acetylation</keyword>
<evidence type="ECO:0000256" key="12">
    <source>
        <dbReference type="ARBA" id="ARBA00030249"/>
    </source>
</evidence>
<dbReference type="GO" id="GO:0019842">
    <property type="term" value="F:vitamin binding"/>
    <property type="evidence" value="ECO:0007669"/>
    <property type="project" value="TreeGrafter"/>
</dbReference>
<keyword evidence="4 16" id="KW-0812">Transmembrane</keyword>
<keyword evidence="5" id="KW-0256">Endoplasmic reticulum</keyword>
<dbReference type="GO" id="GO:0005789">
    <property type="term" value="C:endoplasmic reticulum membrane"/>
    <property type="evidence" value="ECO:0007669"/>
    <property type="project" value="UniProtKB-SubCell"/>
</dbReference>
<dbReference type="InterPro" id="IPR007782">
    <property type="entry name" value="VKG_COase"/>
</dbReference>
<keyword evidence="8 16" id="KW-0472">Membrane</keyword>
<comment type="subcellular location">
    <subcellularLocation>
        <location evidence="1">Endoplasmic reticulum membrane</location>
        <topology evidence="1">Multi-pass membrane protein</topology>
    </subcellularLocation>
</comment>
<sequence>SLALPSAAKQGARIRRLRPFTTVPALSGRLLPADVSGRRGLGERPLFGGWLLQVTYLRRTTATSARSSRAASGSDKVRKDKTAQTSGPGQASRMGKLLGFEWTDVSSWGRLVTLLNRPMDPASLAVFRFLFGLLMVLDIPQERGLSSLDRRYLDGLEVCRFPLLDGLQPLPLDWMYLVYTVMFLGALGMMLGLCYRISCVLFLLPYWYVFLLDKTSWNNHSYLYGLLAFQLTFMDANHYWSVDGLLNTRKRNAHVPLWNYAVLRGQIFIVYFIAGVKKLDADWVEGYSMENLSRHWLFSPFKLVLSEEMTSLWWCTAGFLLFFDASRSVGLLFVSYFHCMNSQLFSIGMFPYVMLASSPLFCSPEWPRKLVSHCPKRLQELLPLKAAPQPSASCMYKRNRAKGSQKPGLRHQLGTAFTLIYLLEQLFLPYSHFLTQGYNNWTNGLYGYSWDMMVHSRSHQHVKITYRDGRTGELGYLNPGVFTQSRRWKDHADMLKQYATCLSRLLPKYNVTEPQIYFDIWVSINDRFQQRLFDPHVDIVQAAWSPFQPTPWLQPLLMDLSPWRAKLQEIKSSLDNYTMVVFIADFPGLHLENFVNEDLGNTSIQLLQGEVIVELVAEQKNYTLQEGEKMQLPAGEYHKVYTVSPSPSCYMYIYVNTTEVALEQDLAYLQELKEKVENGSETGPLPPELQPLLEGEVKGGPEPTPLVQTFLKRQQRLQEIERRRNSPFHERFFRFLMRKLYIFRRSFLMTCISLRNLALGRPSLEQLAQEVTYANLRPFEPLGELNPSNTDSSNSNPPEPNSEHIHSEF</sequence>
<feature type="transmembrane region" description="Helical" evidence="16">
    <location>
        <begin position="176"/>
        <end position="209"/>
    </location>
</feature>
<dbReference type="SUPFAM" id="SSF51182">
    <property type="entry name" value="RmlC-like cupins"/>
    <property type="match status" value="1"/>
</dbReference>
<evidence type="ECO:0000256" key="14">
    <source>
        <dbReference type="ARBA" id="ARBA00048415"/>
    </source>
</evidence>
<evidence type="ECO:0000256" key="16">
    <source>
        <dbReference type="SAM" id="Phobius"/>
    </source>
</evidence>
<comment type="catalytic activity">
    <reaction evidence="14">
        <text>4-carboxy-L-glutamyl-[protein] + 2,3-epoxyphylloquinone + H2O + H(+) = phylloquinol + L-glutamyl-[protein] + CO2 + O2</text>
        <dbReference type="Rhea" id="RHEA:45140"/>
        <dbReference type="Rhea" id="RHEA-COMP:10208"/>
        <dbReference type="Rhea" id="RHEA-COMP:11094"/>
        <dbReference type="ChEBI" id="CHEBI:15377"/>
        <dbReference type="ChEBI" id="CHEBI:15378"/>
        <dbReference type="ChEBI" id="CHEBI:15379"/>
        <dbReference type="ChEBI" id="CHEBI:15759"/>
        <dbReference type="ChEBI" id="CHEBI:16526"/>
        <dbReference type="ChEBI" id="CHEBI:28433"/>
        <dbReference type="ChEBI" id="CHEBI:29973"/>
        <dbReference type="ChEBI" id="CHEBI:84990"/>
        <dbReference type="EC" id="4.1.1.90"/>
    </reaction>
    <physiologicalReaction direction="right-to-left" evidence="14">
        <dbReference type="Rhea" id="RHEA:45142"/>
    </physiologicalReaction>
</comment>
<feature type="transmembrane region" description="Helical" evidence="16">
    <location>
        <begin position="311"/>
        <end position="337"/>
    </location>
</feature>
<keyword evidence="10" id="KW-0456">Lyase</keyword>
<evidence type="ECO:0000256" key="13">
    <source>
        <dbReference type="ARBA" id="ARBA00032107"/>
    </source>
</evidence>
<dbReference type="GO" id="GO:0008488">
    <property type="term" value="F:gamma-glutamyl carboxylase activity"/>
    <property type="evidence" value="ECO:0007669"/>
    <property type="project" value="UniProtKB-EC"/>
</dbReference>
<dbReference type="Proteomes" id="UP001177744">
    <property type="component" value="Unassembled WGS sequence"/>
</dbReference>
<feature type="domain" description="HTTM-like" evidence="17">
    <location>
        <begin position="116"/>
        <end position="366"/>
    </location>
</feature>
<evidence type="ECO:0000256" key="5">
    <source>
        <dbReference type="ARBA" id="ARBA00022824"/>
    </source>
</evidence>
<feature type="compositionally biased region" description="Low complexity" evidence="15">
    <location>
        <begin position="786"/>
        <end position="796"/>
    </location>
</feature>
<evidence type="ECO:0000256" key="9">
    <source>
        <dbReference type="ARBA" id="ARBA00023157"/>
    </source>
</evidence>
<name>A0AA40HKH9_CNENI</name>
<gene>
    <name evidence="18" type="ORF">QTO34_006429</name>
</gene>
<feature type="transmembrane region" description="Helical" evidence="16">
    <location>
        <begin position="221"/>
        <end position="237"/>
    </location>
</feature>
<evidence type="ECO:0000256" key="2">
    <source>
        <dbReference type="ARBA" id="ARBA00012248"/>
    </source>
</evidence>
<dbReference type="InterPro" id="IPR053935">
    <property type="entry name" value="VKGC_lumenal_dom"/>
</dbReference>
<feature type="transmembrane region" description="Helical" evidence="16">
    <location>
        <begin position="257"/>
        <end position="274"/>
    </location>
</feature>
<evidence type="ECO:0000256" key="1">
    <source>
        <dbReference type="ARBA" id="ARBA00004477"/>
    </source>
</evidence>
<evidence type="ECO:0000259" key="17">
    <source>
        <dbReference type="SMART" id="SM00752"/>
    </source>
</evidence>
<feature type="non-terminal residue" evidence="18">
    <location>
        <position position="1"/>
    </location>
</feature>
<protein>
    <recommendedName>
        <fullName evidence="3">Vitamin K-dependent gamma-carboxylase</fullName>
        <ecNumber evidence="2">4.1.1.90</ecNumber>
    </recommendedName>
    <alternativeName>
        <fullName evidence="11">Gamma-glutamyl carboxylase</fullName>
    </alternativeName>
    <alternativeName>
        <fullName evidence="12">Peptidyl-glutamate 4-carboxylase</fullName>
    </alternativeName>
    <alternativeName>
        <fullName evidence="13">Vitamin K gamma glutamyl carboxylase</fullName>
    </alternativeName>
</protein>